<organism evidence="2 3">
    <name type="scientific">Zizania palustris</name>
    <name type="common">Northern wild rice</name>
    <dbReference type="NCBI Taxonomy" id="103762"/>
    <lineage>
        <taxon>Eukaryota</taxon>
        <taxon>Viridiplantae</taxon>
        <taxon>Streptophyta</taxon>
        <taxon>Embryophyta</taxon>
        <taxon>Tracheophyta</taxon>
        <taxon>Spermatophyta</taxon>
        <taxon>Magnoliopsida</taxon>
        <taxon>Liliopsida</taxon>
        <taxon>Poales</taxon>
        <taxon>Poaceae</taxon>
        <taxon>BOP clade</taxon>
        <taxon>Oryzoideae</taxon>
        <taxon>Oryzeae</taxon>
        <taxon>Zizaniinae</taxon>
        <taxon>Zizania</taxon>
    </lineage>
</organism>
<feature type="region of interest" description="Disordered" evidence="1">
    <location>
        <begin position="1"/>
        <end position="21"/>
    </location>
</feature>
<name>A0A8J5VZ79_ZIZPA</name>
<dbReference type="EMBL" id="JAAALK010000285">
    <property type="protein sequence ID" value="KAG8064863.1"/>
    <property type="molecule type" value="Genomic_DNA"/>
</dbReference>
<reference evidence="2" key="2">
    <citation type="submission" date="2021-02" db="EMBL/GenBank/DDBJ databases">
        <authorList>
            <person name="Kimball J.A."/>
            <person name="Haas M.W."/>
            <person name="Macchietto M."/>
            <person name="Kono T."/>
            <person name="Duquette J."/>
            <person name="Shao M."/>
        </authorList>
    </citation>
    <scope>NUCLEOTIDE SEQUENCE</scope>
    <source>
        <tissue evidence="2">Fresh leaf tissue</tissue>
    </source>
</reference>
<keyword evidence="3" id="KW-1185">Reference proteome</keyword>
<dbReference type="Proteomes" id="UP000729402">
    <property type="component" value="Unassembled WGS sequence"/>
</dbReference>
<accession>A0A8J5VZ79</accession>
<comment type="caution">
    <text evidence="2">The sequence shown here is derived from an EMBL/GenBank/DDBJ whole genome shotgun (WGS) entry which is preliminary data.</text>
</comment>
<gene>
    <name evidence="2" type="ORF">GUJ93_ZPchr0004g38510</name>
</gene>
<dbReference type="AlphaFoldDB" id="A0A8J5VZ79"/>
<feature type="compositionally biased region" description="Low complexity" evidence="1">
    <location>
        <begin position="1"/>
        <end position="18"/>
    </location>
</feature>
<evidence type="ECO:0000313" key="2">
    <source>
        <dbReference type="EMBL" id="KAG8064863.1"/>
    </source>
</evidence>
<proteinExistence type="predicted"/>
<evidence type="ECO:0000313" key="3">
    <source>
        <dbReference type="Proteomes" id="UP000729402"/>
    </source>
</evidence>
<evidence type="ECO:0000256" key="1">
    <source>
        <dbReference type="SAM" id="MobiDB-lite"/>
    </source>
</evidence>
<protein>
    <recommendedName>
        <fullName evidence="4">NAC domain-containing protein</fullName>
    </recommendedName>
</protein>
<reference evidence="2" key="1">
    <citation type="journal article" date="2021" name="bioRxiv">
        <title>Whole Genome Assembly and Annotation of Northern Wild Rice, Zizania palustris L., Supports a Whole Genome Duplication in the Zizania Genus.</title>
        <authorList>
            <person name="Haas M."/>
            <person name="Kono T."/>
            <person name="Macchietto M."/>
            <person name="Millas R."/>
            <person name="McGilp L."/>
            <person name="Shao M."/>
            <person name="Duquette J."/>
            <person name="Hirsch C.N."/>
            <person name="Kimball J."/>
        </authorList>
    </citation>
    <scope>NUCLEOTIDE SEQUENCE</scope>
    <source>
        <tissue evidence="2">Fresh leaf tissue</tissue>
    </source>
</reference>
<evidence type="ECO:0008006" key="4">
    <source>
        <dbReference type="Google" id="ProtNLM"/>
    </source>
</evidence>
<sequence length="88" mass="9536">MVTVEAPATQRATPTAATGDGSRMLKIGLPIGFCFCMDDKELLLHYIHREDLASPFLSTSPSLPDALAAEMAGDTRRTGQQRWEQAGD</sequence>